<accession>A0ABZ0CWU9</accession>
<organism evidence="1 2">
    <name type="scientific">Piscinibacter gummiphilus</name>
    <dbReference type="NCBI Taxonomy" id="946333"/>
    <lineage>
        <taxon>Bacteria</taxon>
        <taxon>Pseudomonadati</taxon>
        <taxon>Pseudomonadota</taxon>
        <taxon>Betaproteobacteria</taxon>
        <taxon>Burkholderiales</taxon>
        <taxon>Sphaerotilaceae</taxon>
        <taxon>Piscinibacter</taxon>
    </lineage>
</organism>
<dbReference type="Proteomes" id="UP001303946">
    <property type="component" value="Chromosome"/>
</dbReference>
<dbReference type="Pfam" id="PF03269">
    <property type="entry name" value="DUF268"/>
    <property type="match status" value="1"/>
</dbReference>
<gene>
    <name evidence="1" type="ORF">RXV79_05165</name>
</gene>
<protein>
    <submittedName>
        <fullName evidence="1">DUF268 domain-containing protein</fullName>
    </submittedName>
</protein>
<proteinExistence type="predicted"/>
<dbReference type="SUPFAM" id="SSF53335">
    <property type="entry name" value="S-adenosyl-L-methionine-dependent methyltransferases"/>
    <property type="match status" value="1"/>
</dbReference>
<evidence type="ECO:0000313" key="1">
    <source>
        <dbReference type="EMBL" id="WOB09453.1"/>
    </source>
</evidence>
<reference evidence="1 2" key="1">
    <citation type="submission" date="2023-10" db="EMBL/GenBank/DDBJ databases">
        <title>Bacteria for the degradation of biodegradable plastic PBAT(Polybutylene adipate terephthalate).</title>
        <authorList>
            <person name="Weon H.-Y."/>
            <person name="Yeon J."/>
        </authorList>
    </citation>
    <scope>NUCLEOTIDE SEQUENCE [LARGE SCALE GENOMIC DNA]</scope>
    <source>
        <strain evidence="1 2">SBD 7-3</strain>
    </source>
</reference>
<dbReference type="InterPro" id="IPR004951">
    <property type="entry name" value="DUF268_CAE_spp"/>
</dbReference>
<sequence>MRTLAKANWFLSQQLGIDLRTLLRAPWGMALYIRDLMRFRRTNALKLRFQPCLHDWWQQAGAVGTEYFWQDLVVARMIHDAAPVRHIDVGSRLDGFVAHVASFREIEVFDVRPLESTIPGVVFRQADMMSENSLGREITDSLSCLHAVEHFGLGRYGDPLNAQGSMLGIANLARLLRPGGTLYLSCPVGEDEVFFNAHRALRPNTVKAAIEGAGLRMVQCRLFNSSTKAFEVVSMDHAALAHGPQHSLGLYLCEKPASTTV</sequence>
<name>A0ABZ0CWU9_9BURK</name>
<evidence type="ECO:0000313" key="2">
    <source>
        <dbReference type="Proteomes" id="UP001303946"/>
    </source>
</evidence>
<dbReference type="EMBL" id="CP136336">
    <property type="protein sequence ID" value="WOB09453.1"/>
    <property type="molecule type" value="Genomic_DNA"/>
</dbReference>
<dbReference type="RefSeq" id="WP_316702406.1">
    <property type="nucleotide sequence ID" value="NZ_CP136336.1"/>
</dbReference>
<keyword evidence="2" id="KW-1185">Reference proteome</keyword>
<dbReference type="Gene3D" id="3.40.50.150">
    <property type="entry name" value="Vaccinia Virus protein VP39"/>
    <property type="match status" value="1"/>
</dbReference>
<dbReference type="InterPro" id="IPR029063">
    <property type="entry name" value="SAM-dependent_MTases_sf"/>
</dbReference>